<dbReference type="PIRSF" id="PIRSF000077">
    <property type="entry name" value="Thioredoxin"/>
    <property type="match status" value="1"/>
</dbReference>
<dbReference type="PROSITE" id="PS00194">
    <property type="entry name" value="THIOREDOXIN_1"/>
    <property type="match status" value="1"/>
</dbReference>
<dbReference type="CDD" id="cd02947">
    <property type="entry name" value="TRX_family"/>
    <property type="match status" value="1"/>
</dbReference>
<evidence type="ECO:0000256" key="2">
    <source>
        <dbReference type="ARBA" id="ARBA00022448"/>
    </source>
</evidence>
<evidence type="ECO:0000313" key="8">
    <source>
        <dbReference type="EMBL" id="UWD34003.1"/>
    </source>
</evidence>
<dbReference type="InterPro" id="IPR005746">
    <property type="entry name" value="Thioredoxin"/>
</dbReference>
<protein>
    <recommendedName>
        <fullName evidence="6">Thioredoxin</fullName>
    </recommendedName>
</protein>
<dbReference type="Gene3D" id="3.40.30.10">
    <property type="entry name" value="Glutaredoxin"/>
    <property type="match status" value="1"/>
</dbReference>
<keyword evidence="5" id="KW-0676">Redox-active center</keyword>
<evidence type="ECO:0000259" key="7">
    <source>
        <dbReference type="PROSITE" id="PS51352"/>
    </source>
</evidence>
<dbReference type="InterPro" id="IPR017937">
    <property type="entry name" value="Thioredoxin_CS"/>
</dbReference>
<dbReference type="SUPFAM" id="SSF52833">
    <property type="entry name" value="Thioredoxin-like"/>
    <property type="match status" value="1"/>
</dbReference>
<sequence>MLVKDVTKSTLGTSISNGKGVQLLNFHATWCGPCKMLAPVLKQVAEELKIEVYKVDVDQDREFAREMGVSGTPTTFIYKDGKLVSHIVGYGAFEQFAEPLKKLM</sequence>
<keyword evidence="3" id="KW-0249">Electron transport</keyword>
<evidence type="ECO:0000256" key="4">
    <source>
        <dbReference type="ARBA" id="ARBA00023157"/>
    </source>
</evidence>
<dbReference type="PROSITE" id="PS51352">
    <property type="entry name" value="THIOREDOXIN_2"/>
    <property type="match status" value="1"/>
</dbReference>
<comment type="similarity">
    <text evidence="1 6">Belongs to the thioredoxin family.</text>
</comment>
<proteinExistence type="inferred from homology"/>
<dbReference type="PANTHER" id="PTHR45663:SF11">
    <property type="entry name" value="GEO12009P1"/>
    <property type="match status" value="1"/>
</dbReference>
<organism evidence="8 9">
    <name type="scientific">Mesomycoplasma molare</name>
    <dbReference type="NCBI Taxonomy" id="171288"/>
    <lineage>
        <taxon>Bacteria</taxon>
        <taxon>Bacillati</taxon>
        <taxon>Mycoplasmatota</taxon>
        <taxon>Mycoplasmoidales</taxon>
        <taxon>Metamycoplasmataceae</taxon>
        <taxon>Mesomycoplasma</taxon>
    </lineage>
</organism>
<dbReference type="RefSeq" id="WP_051542201.1">
    <property type="nucleotide sequence ID" value="NZ_CP103423.1"/>
</dbReference>
<evidence type="ECO:0000256" key="6">
    <source>
        <dbReference type="PIRNR" id="PIRNR000077"/>
    </source>
</evidence>
<evidence type="ECO:0000256" key="5">
    <source>
        <dbReference type="ARBA" id="ARBA00023284"/>
    </source>
</evidence>
<keyword evidence="2" id="KW-0813">Transport</keyword>
<dbReference type="EMBL" id="CP103423">
    <property type="protein sequence ID" value="UWD34003.1"/>
    <property type="molecule type" value="Genomic_DNA"/>
</dbReference>
<evidence type="ECO:0000256" key="3">
    <source>
        <dbReference type="ARBA" id="ARBA00022982"/>
    </source>
</evidence>
<name>A0ABY5TTL0_9BACT</name>
<accession>A0ABY5TTL0</accession>
<keyword evidence="9" id="KW-1185">Reference proteome</keyword>
<feature type="domain" description="Thioredoxin" evidence="7">
    <location>
        <begin position="1"/>
        <end position="104"/>
    </location>
</feature>
<reference evidence="8" key="1">
    <citation type="submission" date="2022-08" db="EMBL/GenBank/DDBJ databases">
        <title>Complete genome sequence of Mycoplasma molare type strain H 542.</title>
        <authorList>
            <person name="Spergser J."/>
        </authorList>
    </citation>
    <scope>NUCLEOTIDE SEQUENCE</scope>
    <source>
        <strain evidence="8">H 542</strain>
    </source>
</reference>
<dbReference type="InterPro" id="IPR036249">
    <property type="entry name" value="Thioredoxin-like_sf"/>
</dbReference>
<dbReference type="Proteomes" id="UP001058364">
    <property type="component" value="Chromosome"/>
</dbReference>
<evidence type="ECO:0000256" key="1">
    <source>
        <dbReference type="ARBA" id="ARBA00008987"/>
    </source>
</evidence>
<keyword evidence="4" id="KW-1015">Disulfide bond</keyword>
<dbReference type="InterPro" id="IPR013766">
    <property type="entry name" value="Thioredoxin_domain"/>
</dbReference>
<gene>
    <name evidence="8" type="ORF">NX772_02745</name>
</gene>
<dbReference type="PANTHER" id="PTHR45663">
    <property type="entry name" value="GEO12009P1"/>
    <property type="match status" value="1"/>
</dbReference>
<dbReference type="Pfam" id="PF00085">
    <property type="entry name" value="Thioredoxin"/>
    <property type="match status" value="1"/>
</dbReference>
<dbReference type="PRINTS" id="PR00421">
    <property type="entry name" value="THIOREDOXIN"/>
</dbReference>
<evidence type="ECO:0000313" key="9">
    <source>
        <dbReference type="Proteomes" id="UP001058364"/>
    </source>
</evidence>